<reference evidence="9" key="1">
    <citation type="submission" date="2016-11" db="EMBL/GenBank/DDBJ databases">
        <authorList>
            <person name="Varghese N."/>
            <person name="Submissions S."/>
        </authorList>
    </citation>
    <scope>NUCLEOTIDE SEQUENCE [LARGE SCALE GENOMIC DNA]</scope>
    <source>
        <strain evidence="9">DSM 9756</strain>
    </source>
</reference>
<feature type="binding site" evidence="6">
    <location>
        <position position="151"/>
    </location>
    <ligand>
        <name>(3R)-3-methyl-D-ornithine</name>
        <dbReference type="ChEBI" id="CHEBI:64642"/>
    </ligand>
</feature>
<dbReference type="SMART" id="SM00729">
    <property type="entry name" value="Elp3"/>
    <property type="match status" value="1"/>
</dbReference>
<evidence type="ECO:0000256" key="4">
    <source>
        <dbReference type="ARBA" id="ARBA00023014"/>
    </source>
</evidence>
<evidence type="ECO:0000256" key="2">
    <source>
        <dbReference type="ARBA" id="ARBA00022723"/>
    </source>
</evidence>
<name>A0A1M5CGL2_9BACT</name>
<evidence type="ECO:0000256" key="1">
    <source>
        <dbReference type="ARBA" id="ARBA00022691"/>
    </source>
</evidence>
<evidence type="ECO:0000256" key="3">
    <source>
        <dbReference type="ARBA" id="ARBA00023004"/>
    </source>
</evidence>
<feature type="binding site" evidence="6">
    <location>
        <position position="303"/>
    </location>
    <ligand>
        <name>(3R)-3-methyl-D-ornithine</name>
        <dbReference type="ChEBI" id="CHEBI:64642"/>
    </ligand>
</feature>
<dbReference type="InterPro" id="IPR007197">
    <property type="entry name" value="rSAM"/>
</dbReference>
<feature type="binding site" evidence="6">
    <location>
        <position position="77"/>
    </location>
    <ligand>
        <name>S-adenosyl-L-methionine</name>
        <dbReference type="ChEBI" id="CHEBI:59789"/>
    </ligand>
</feature>
<dbReference type="SFLD" id="SFLDG01280">
    <property type="entry name" value="HydE/PylB-like"/>
    <property type="match status" value="1"/>
</dbReference>
<evidence type="ECO:0000313" key="9">
    <source>
        <dbReference type="Proteomes" id="UP000184076"/>
    </source>
</evidence>
<accession>A0A1M5CGL2</accession>
<evidence type="ECO:0000256" key="5">
    <source>
        <dbReference type="PIRSR" id="PIRSR004762-1"/>
    </source>
</evidence>
<dbReference type="SFLD" id="SFLDF00349">
    <property type="entry name" value="3-methylornithine_synthase_(Py"/>
    <property type="match status" value="1"/>
</dbReference>
<dbReference type="Gene3D" id="3.20.20.70">
    <property type="entry name" value="Aldolase class I"/>
    <property type="match status" value="1"/>
</dbReference>
<evidence type="ECO:0000259" key="7">
    <source>
        <dbReference type="PROSITE" id="PS51918"/>
    </source>
</evidence>
<keyword evidence="5" id="KW-0004">4Fe-4S</keyword>
<feature type="binding site" evidence="6">
    <location>
        <position position="195"/>
    </location>
    <ligand>
        <name>S-adenosyl-L-methionine</name>
        <dbReference type="ChEBI" id="CHEBI:59789"/>
    </ligand>
</feature>
<feature type="binding site" evidence="5">
    <location>
        <position position="75"/>
    </location>
    <ligand>
        <name>[4Fe-4S] cluster</name>
        <dbReference type="ChEBI" id="CHEBI:49883"/>
        <note>4Fe-4S-S-AdoMet</note>
    </ligand>
</feature>
<dbReference type="CDD" id="cd01335">
    <property type="entry name" value="Radical_SAM"/>
    <property type="match status" value="1"/>
</dbReference>
<feature type="binding site" evidence="6">
    <location>
        <position position="174"/>
    </location>
    <ligand>
        <name>(3R)-3-methyl-D-ornithine</name>
        <dbReference type="ChEBI" id="CHEBI:64642"/>
    </ligand>
</feature>
<dbReference type="PANTHER" id="PTHR43726">
    <property type="entry name" value="3-METHYLORNITHINE SYNTHASE"/>
    <property type="match status" value="1"/>
</dbReference>
<dbReference type="GO" id="GO:0016740">
    <property type="term" value="F:transferase activity"/>
    <property type="evidence" value="ECO:0007669"/>
    <property type="project" value="TreeGrafter"/>
</dbReference>
<feature type="binding site" evidence="6">
    <location>
        <position position="304"/>
    </location>
    <ligand>
        <name>(3R)-3-methyl-D-ornithine</name>
        <dbReference type="ChEBI" id="CHEBI:64642"/>
    </ligand>
</feature>
<dbReference type="GO" id="GO:0051539">
    <property type="term" value="F:4 iron, 4 sulfur cluster binding"/>
    <property type="evidence" value="ECO:0007669"/>
    <property type="project" value="UniProtKB-KW"/>
</dbReference>
<dbReference type="PIRSF" id="PIRSF004762">
    <property type="entry name" value="CHP00423"/>
    <property type="match status" value="1"/>
</dbReference>
<sequence>MNGRPRSLSFHEVLEQARQGILPGRDQLKVLLHPQGKGERVALFEAARHVRDLHFGRAVFLYGFVYTSTHCRNNCRFCLYRASNPKAPRYRKATGEILDVCERLAQSGVHLLDITLGEDPRIHRPDATGWEDLVGLVSDVVQRTGVPVMVSPGVAPRWVLAALARAGADWYACYQETHNRDRFRDLRVGQDYEARMQAKEEAKAEGLLLEEGILCGLGETDDDLLDSLEAMGALDADQVRVMTFVPQPGTPLQSAPRPSPQRELVLIAVMRLLFPDRLIPASLDVEGLAGLRARLQAGANVVTSIVPPGRGLAGVAHSSLDIETERRTVQAVMKCLAGLDLRPASLEDYRSWMAGRRAA</sequence>
<dbReference type="OrthoDB" id="9775764at2"/>
<dbReference type="GO" id="GO:0046872">
    <property type="term" value="F:metal ion binding"/>
    <property type="evidence" value="ECO:0007669"/>
    <property type="project" value="UniProtKB-KW"/>
</dbReference>
<dbReference type="SFLD" id="SFLDS00029">
    <property type="entry name" value="Radical_SAM"/>
    <property type="match status" value="1"/>
</dbReference>
<feature type="domain" description="Radical SAM core" evidence="7">
    <location>
        <begin position="57"/>
        <end position="284"/>
    </location>
</feature>
<feature type="binding site" evidence="6">
    <location>
        <position position="113"/>
    </location>
    <ligand>
        <name>(3R)-3-methyl-D-ornithine</name>
        <dbReference type="ChEBI" id="CHEBI:64642"/>
    </ligand>
</feature>
<dbReference type="InterPro" id="IPR058240">
    <property type="entry name" value="rSAM_sf"/>
</dbReference>
<dbReference type="PANTHER" id="PTHR43726:SF1">
    <property type="entry name" value="BIOTIN SYNTHASE"/>
    <property type="match status" value="1"/>
</dbReference>
<evidence type="ECO:0000256" key="6">
    <source>
        <dbReference type="PIRSR" id="PIRSR004762-2"/>
    </source>
</evidence>
<dbReference type="InterPro" id="IPR034422">
    <property type="entry name" value="HydE/PylB-like"/>
</dbReference>
<feature type="binding site" evidence="6">
    <location>
        <position position="176"/>
    </location>
    <ligand>
        <name>S-adenosyl-L-methionine</name>
        <dbReference type="ChEBI" id="CHEBI:59789"/>
    </ligand>
</feature>
<dbReference type="SFLD" id="SFLDG01060">
    <property type="entry name" value="BATS_domain_containing"/>
    <property type="match status" value="1"/>
</dbReference>
<gene>
    <name evidence="8" type="ORF">SAMN02745206_02198</name>
</gene>
<evidence type="ECO:0000313" key="8">
    <source>
        <dbReference type="EMBL" id="SHF53858.1"/>
    </source>
</evidence>
<proteinExistence type="predicted"/>
<dbReference type="SUPFAM" id="SSF102114">
    <property type="entry name" value="Radical SAM enzymes"/>
    <property type="match status" value="1"/>
</dbReference>
<keyword evidence="9" id="KW-1185">Reference proteome</keyword>
<keyword evidence="2" id="KW-0479">Metal-binding</keyword>
<dbReference type="PROSITE" id="PS51918">
    <property type="entry name" value="RADICAL_SAM"/>
    <property type="match status" value="1"/>
</dbReference>
<dbReference type="InterPro" id="IPR013785">
    <property type="entry name" value="Aldolase_TIM"/>
</dbReference>
<dbReference type="EMBL" id="FQVB01000020">
    <property type="protein sequence ID" value="SHF53858.1"/>
    <property type="molecule type" value="Genomic_DNA"/>
</dbReference>
<dbReference type="Proteomes" id="UP000184076">
    <property type="component" value="Unassembled WGS sequence"/>
</dbReference>
<keyword evidence="4 5" id="KW-0411">Iron-sulfur</keyword>
<dbReference type="Pfam" id="PF04055">
    <property type="entry name" value="Radical_SAM"/>
    <property type="match status" value="1"/>
</dbReference>
<dbReference type="RefSeq" id="WP_073039256.1">
    <property type="nucleotide sequence ID" value="NZ_FQVB01000020.1"/>
</dbReference>
<keyword evidence="3 5" id="KW-0408">Iron</keyword>
<dbReference type="InterPro" id="IPR006638">
    <property type="entry name" value="Elp3/MiaA/NifB-like_rSAM"/>
</dbReference>
<protein>
    <submittedName>
        <fullName evidence="8">Pyrrolysine biosynthesis protein PylB</fullName>
    </submittedName>
</protein>
<dbReference type="GO" id="GO:0071524">
    <property type="term" value="P:pyrrolysine biosynthetic process"/>
    <property type="evidence" value="ECO:0007669"/>
    <property type="project" value="InterPro"/>
</dbReference>
<organism evidence="8 9">
    <name type="scientific">Desulfacinum infernum DSM 9756</name>
    <dbReference type="NCBI Taxonomy" id="1121391"/>
    <lineage>
        <taxon>Bacteria</taxon>
        <taxon>Pseudomonadati</taxon>
        <taxon>Thermodesulfobacteriota</taxon>
        <taxon>Syntrophobacteria</taxon>
        <taxon>Syntrophobacterales</taxon>
        <taxon>Syntrophobacteraceae</taxon>
        <taxon>Desulfacinum</taxon>
    </lineage>
</organism>
<dbReference type="AlphaFoldDB" id="A0A1M5CGL2"/>
<dbReference type="STRING" id="1121391.SAMN02745206_02198"/>
<feature type="binding site" evidence="6">
    <location>
        <position position="187"/>
    </location>
    <ligand>
        <name>S-adenosyl-L-methionine</name>
        <dbReference type="ChEBI" id="CHEBI:59789"/>
    </ligand>
</feature>
<feature type="binding site" evidence="5">
    <location>
        <position position="71"/>
    </location>
    <ligand>
        <name>[4Fe-4S] cluster</name>
        <dbReference type="ChEBI" id="CHEBI:49883"/>
        <note>4Fe-4S-S-AdoMet</note>
    </ligand>
</feature>
<dbReference type="NCBIfam" id="TIGR03910">
    <property type="entry name" value="pyrrolys_PylB"/>
    <property type="match status" value="1"/>
</dbReference>
<comment type="cofactor">
    <cofactor evidence="5">
        <name>[4Fe-4S] cluster</name>
        <dbReference type="ChEBI" id="CHEBI:49883"/>
    </cofactor>
    <text evidence="5">Binds 1 [4Fe-4S] cluster. The cluster is coordinated with 3 cysteines and an exchangeable S-adenosyl-L-methionine.</text>
</comment>
<keyword evidence="1 5" id="KW-0949">S-adenosyl-L-methionine</keyword>
<feature type="binding site" evidence="6">
    <location>
        <position position="282"/>
    </location>
    <ligand>
        <name>(3R)-3-methyl-D-ornithine</name>
        <dbReference type="ChEBI" id="CHEBI:64642"/>
    </ligand>
</feature>
<dbReference type="InterPro" id="IPR023891">
    <property type="entry name" value="Pyrrolys_PylB"/>
</dbReference>
<feature type="binding site" evidence="6">
    <location>
        <position position="240"/>
    </location>
    <ligand>
        <name>S-adenosyl-L-methionine</name>
        <dbReference type="ChEBI" id="CHEBI:59789"/>
    </ligand>
</feature>
<feature type="binding site" evidence="5">
    <location>
        <position position="78"/>
    </location>
    <ligand>
        <name>[4Fe-4S] cluster</name>
        <dbReference type="ChEBI" id="CHEBI:49883"/>
        <note>4Fe-4S-S-AdoMet</note>
    </ligand>
</feature>